<dbReference type="EMBL" id="JBHTAR010000011">
    <property type="protein sequence ID" value="MFC7201352.1"/>
    <property type="molecule type" value="Genomic_DNA"/>
</dbReference>
<keyword evidence="3" id="KW-1185">Reference proteome</keyword>
<dbReference type="AlphaFoldDB" id="A0ABD5Z7Z8"/>
<organism evidence="2 3">
    <name type="scientific">Halospeciosus flavus</name>
    <dbReference type="NCBI Taxonomy" id="3032283"/>
    <lineage>
        <taxon>Archaea</taxon>
        <taxon>Methanobacteriati</taxon>
        <taxon>Methanobacteriota</taxon>
        <taxon>Stenosarchaea group</taxon>
        <taxon>Halobacteria</taxon>
        <taxon>Halobacteriales</taxon>
        <taxon>Halobacteriaceae</taxon>
        <taxon>Halospeciosus</taxon>
    </lineage>
</organism>
<evidence type="ECO:0000256" key="1">
    <source>
        <dbReference type="SAM" id="Phobius"/>
    </source>
</evidence>
<evidence type="ECO:0000313" key="2">
    <source>
        <dbReference type="EMBL" id="MFC7201352.1"/>
    </source>
</evidence>
<gene>
    <name evidence="2" type="ORF">ACFQJ9_18405</name>
</gene>
<feature type="transmembrane region" description="Helical" evidence="1">
    <location>
        <begin position="29"/>
        <end position="51"/>
    </location>
</feature>
<sequence>MLEAFLGVLVLVGALAVAGQPSFGRGDLQLARFGGGVALLTAAIAGGRAAGDGLTSLGGGVQHVLLLAAILGVLGGLGLVLDAMEATAR</sequence>
<dbReference type="RefSeq" id="WP_279528102.1">
    <property type="nucleotide sequence ID" value="NZ_CP122312.1"/>
</dbReference>
<keyword evidence="1" id="KW-0812">Transmembrane</keyword>
<feature type="transmembrane region" description="Helical" evidence="1">
    <location>
        <begin position="63"/>
        <end position="81"/>
    </location>
</feature>
<dbReference type="Proteomes" id="UP001596447">
    <property type="component" value="Unassembled WGS sequence"/>
</dbReference>
<reference evidence="2 3" key="1">
    <citation type="journal article" date="2019" name="Int. J. Syst. Evol. Microbiol.">
        <title>The Global Catalogue of Microorganisms (GCM) 10K type strain sequencing project: providing services to taxonomists for standard genome sequencing and annotation.</title>
        <authorList>
            <consortium name="The Broad Institute Genomics Platform"/>
            <consortium name="The Broad Institute Genome Sequencing Center for Infectious Disease"/>
            <person name="Wu L."/>
            <person name="Ma J."/>
        </authorList>
    </citation>
    <scope>NUCLEOTIDE SEQUENCE [LARGE SCALE GENOMIC DNA]</scope>
    <source>
        <strain evidence="2 3">XZGYJ-43</strain>
    </source>
</reference>
<name>A0ABD5Z7Z8_9EURY</name>
<proteinExistence type="predicted"/>
<accession>A0ABD5Z7Z8</accession>
<comment type="caution">
    <text evidence="2">The sequence shown here is derived from an EMBL/GenBank/DDBJ whole genome shotgun (WGS) entry which is preliminary data.</text>
</comment>
<keyword evidence="1" id="KW-1133">Transmembrane helix</keyword>
<protein>
    <submittedName>
        <fullName evidence="2">Uncharacterized protein</fullName>
    </submittedName>
</protein>
<keyword evidence="1" id="KW-0472">Membrane</keyword>
<evidence type="ECO:0000313" key="3">
    <source>
        <dbReference type="Proteomes" id="UP001596447"/>
    </source>
</evidence>